<comment type="caution">
    <text evidence="1">The sequence shown here is derived from an EMBL/GenBank/DDBJ whole genome shotgun (WGS) entry which is preliminary data.</text>
</comment>
<dbReference type="AlphaFoldDB" id="A0A163CWW3"/>
<evidence type="ECO:0000313" key="2">
    <source>
        <dbReference type="Proteomes" id="UP000076837"/>
    </source>
</evidence>
<reference evidence="1 2" key="1">
    <citation type="journal article" date="2016" name="Sci. Rep.">
        <title>Draft genome sequencing and secretome analysis of fungal phytopathogen Ascochyta rabiei provides insight into the necrotrophic effector repertoire.</title>
        <authorList>
            <person name="Verma S."/>
            <person name="Gazara R.K."/>
            <person name="Nizam S."/>
            <person name="Parween S."/>
            <person name="Chattopadhyay D."/>
            <person name="Verma P.K."/>
        </authorList>
    </citation>
    <scope>NUCLEOTIDE SEQUENCE [LARGE SCALE GENOMIC DNA]</scope>
    <source>
        <strain evidence="1 2">ArDII</strain>
    </source>
</reference>
<organism evidence="1 2">
    <name type="scientific">Didymella rabiei</name>
    <name type="common">Chickpea ascochyta blight fungus</name>
    <name type="synonym">Mycosphaerella rabiei</name>
    <dbReference type="NCBI Taxonomy" id="5454"/>
    <lineage>
        <taxon>Eukaryota</taxon>
        <taxon>Fungi</taxon>
        <taxon>Dikarya</taxon>
        <taxon>Ascomycota</taxon>
        <taxon>Pezizomycotina</taxon>
        <taxon>Dothideomycetes</taxon>
        <taxon>Pleosporomycetidae</taxon>
        <taxon>Pleosporales</taxon>
        <taxon>Pleosporineae</taxon>
        <taxon>Didymellaceae</taxon>
        <taxon>Ascochyta</taxon>
    </lineage>
</organism>
<evidence type="ECO:0000313" key="1">
    <source>
        <dbReference type="EMBL" id="KZM22750.1"/>
    </source>
</evidence>
<gene>
    <name evidence="1" type="ORF">ST47_g6111</name>
</gene>
<sequence length="667" mass="74541">MERFRQISWPTSVQESTLRPKKVSCTIAVHAEYRRGTHRSEGATLVDSIYKDTGCVVVAYWEQSTIKRFDVYPGAGLTDAVAAINKWIARGAQKSKESAVWAKTPAFNQSQWYQDQLELLEQERMELFLGPVPDTRENEAVRPRITIDWPEDLLGIEVTPPTVFGNTLQALDDIRKRDGVFITLLPNNKIEILGFDIINVEAAEAHYRTLVERIRSEKCSLQQVTNMILDEREGIDVVLLPAENWWPNHAHRVVPRLLPSPIMDQSGSFREDGLDDTQIIVIRNSIKHALEAVSYKKGSYEFVVRLGCIALDSKKVGEDQIGRRHGKEKFTKSIDGTIDLVPKKWLLANVLGSQLYHRLVAADEVLEPVKSAGYWGTMPASLSKTHPSLRGIWIFRDPNSSQRQPQPLARNVGRPTPLGQSLPAAGTSIPSSLIIVQVDWTDDGEGLYDKTDSRFYKLEAGKGGAKVNMDINLLESRAWSFALESMMPMTRSTAPPVLTGFAQRVTIQPGYDMASAESFAKWDKSPSVDASLQHWRLDKIYSFGIRETCYKAELTAMWYPKQSLPCWGLAVRHTEWATHLAELERLQTGHQANWGDTVSTFLPADGGSSIFLDEDDDLGVSKLKLDSDAEGLQQGPSWEGVRILTNILLQLSGIVSAVKMGEGDAEV</sequence>
<proteinExistence type="predicted"/>
<accession>A0A163CWW3</accession>
<dbReference type="Proteomes" id="UP000076837">
    <property type="component" value="Unassembled WGS sequence"/>
</dbReference>
<protein>
    <submittedName>
        <fullName evidence="1">Uncharacterized protein</fullName>
    </submittedName>
</protein>
<keyword evidence="2" id="KW-1185">Reference proteome</keyword>
<dbReference type="OrthoDB" id="4739136at2759"/>
<dbReference type="STRING" id="5454.A0A163CWW3"/>
<name>A0A163CWW3_DIDRA</name>
<dbReference type="EMBL" id="JYNV01000209">
    <property type="protein sequence ID" value="KZM22750.1"/>
    <property type="molecule type" value="Genomic_DNA"/>
</dbReference>